<comment type="caution">
    <text evidence="1">The sequence shown here is derived from an EMBL/GenBank/DDBJ whole genome shotgun (WGS) entry which is preliminary data.</text>
</comment>
<sequence length="107" mass="12308">MPLTPTEENDTMHHSSAIRNRFQICAQPYVEVGGWKKLETACPSVSHPLPNKELERYELHTFEIFLLPEIDFLAKKKKISTGKKGRRTTTFLALYPILLPVKTGNWI</sequence>
<proteinExistence type="predicted"/>
<organism evidence="1 2">
    <name type="scientific">Nephila pilipes</name>
    <name type="common">Giant wood spider</name>
    <name type="synonym">Nephila maculata</name>
    <dbReference type="NCBI Taxonomy" id="299642"/>
    <lineage>
        <taxon>Eukaryota</taxon>
        <taxon>Metazoa</taxon>
        <taxon>Ecdysozoa</taxon>
        <taxon>Arthropoda</taxon>
        <taxon>Chelicerata</taxon>
        <taxon>Arachnida</taxon>
        <taxon>Araneae</taxon>
        <taxon>Araneomorphae</taxon>
        <taxon>Entelegynae</taxon>
        <taxon>Araneoidea</taxon>
        <taxon>Nephilidae</taxon>
        <taxon>Nephila</taxon>
    </lineage>
</organism>
<dbReference type="EMBL" id="BMAW01046038">
    <property type="protein sequence ID" value="GFS53142.1"/>
    <property type="molecule type" value="Genomic_DNA"/>
</dbReference>
<gene>
    <name evidence="1" type="ORF">NPIL_597761</name>
</gene>
<evidence type="ECO:0000313" key="2">
    <source>
        <dbReference type="Proteomes" id="UP000887013"/>
    </source>
</evidence>
<reference evidence="1" key="1">
    <citation type="submission" date="2020-08" db="EMBL/GenBank/DDBJ databases">
        <title>Multicomponent nature underlies the extraordinary mechanical properties of spider dragline silk.</title>
        <authorList>
            <person name="Kono N."/>
            <person name="Nakamura H."/>
            <person name="Mori M."/>
            <person name="Yoshida Y."/>
            <person name="Ohtoshi R."/>
            <person name="Malay A.D."/>
            <person name="Moran D.A.P."/>
            <person name="Tomita M."/>
            <person name="Numata K."/>
            <person name="Arakawa K."/>
        </authorList>
    </citation>
    <scope>NUCLEOTIDE SEQUENCE</scope>
</reference>
<protein>
    <submittedName>
        <fullName evidence="1">Uncharacterized protein</fullName>
    </submittedName>
</protein>
<accession>A0A8X6KJA4</accession>
<name>A0A8X6KJA4_NEPPI</name>
<dbReference type="Proteomes" id="UP000887013">
    <property type="component" value="Unassembled WGS sequence"/>
</dbReference>
<dbReference type="AlphaFoldDB" id="A0A8X6KJA4"/>
<evidence type="ECO:0000313" key="1">
    <source>
        <dbReference type="EMBL" id="GFS53142.1"/>
    </source>
</evidence>
<keyword evidence="2" id="KW-1185">Reference proteome</keyword>